<sequence>MNRTLLDKVRCMMISSSIPKSFWGEAVVTACYLVNITPSIALNGPDLEKIGEDQKVGDSRQLETIKVSAYIPSTSSEVDVQQPERDDICETVVEEYLDKRDSLRDYQLTRDRVRRPHREPHKFGYESEVAFAYASFEKLVDMEPRSYQEAFKSEQSNEWLETMKEEMSSLEKNQTWDLVPRPKNKSLVGYQSPVCDEDVEYMNRIPYSNAIGSIMYLMVCTRPDLTYDVSTRSRFMSNQGLDHWKALKWVPRYLRGSSDTGLVFKNKSKGVMLKGFVDADYAGDTDNRKSTTSYVFTLCDSCMNWKSQLQHIVALSTTESEYIALTKAVKESL</sequence>
<evidence type="ECO:0008006" key="3">
    <source>
        <dbReference type="Google" id="ProtNLM"/>
    </source>
</evidence>
<keyword evidence="2" id="KW-1185">Reference proteome</keyword>
<accession>A0ABD1TWW4</accession>
<name>A0ABD1TWW4_9LAMI</name>
<gene>
    <name evidence="1" type="ORF">Adt_13474</name>
</gene>
<dbReference type="CDD" id="cd09272">
    <property type="entry name" value="RNase_HI_RT_Ty1"/>
    <property type="match status" value="1"/>
</dbReference>
<organism evidence="1 2">
    <name type="scientific">Abeliophyllum distichum</name>
    <dbReference type="NCBI Taxonomy" id="126358"/>
    <lineage>
        <taxon>Eukaryota</taxon>
        <taxon>Viridiplantae</taxon>
        <taxon>Streptophyta</taxon>
        <taxon>Embryophyta</taxon>
        <taxon>Tracheophyta</taxon>
        <taxon>Spermatophyta</taxon>
        <taxon>Magnoliopsida</taxon>
        <taxon>eudicotyledons</taxon>
        <taxon>Gunneridae</taxon>
        <taxon>Pentapetalae</taxon>
        <taxon>asterids</taxon>
        <taxon>lamiids</taxon>
        <taxon>Lamiales</taxon>
        <taxon>Oleaceae</taxon>
        <taxon>Forsythieae</taxon>
        <taxon>Abeliophyllum</taxon>
    </lineage>
</organism>
<dbReference type="Proteomes" id="UP001604336">
    <property type="component" value="Unassembled WGS sequence"/>
</dbReference>
<dbReference type="AlphaFoldDB" id="A0ABD1TWW4"/>
<comment type="caution">
    <text evidence="1">The sequence shown here is derived from an EMBL/GenBank/DDBJ whole genome shotgun (WGS) entry which is preliminary data.</text>
</comment>
<dbReference type="PANTHER" id="PTHR11439:SF491">
    <property type="entry name" value="INTEGRASE CATALYTIC DOMAIN-CONTAINING PROTEIN"/>
    <property type="match status" value="1"/>
</dbReference>
<evidence type="ECO:0000313" key="2">
    <source>
        <dbReference type="Proteomes" id="UP001604336"/>
    </source>
</evidence>
<dbReference type="PANTHER" id="PTHR11439">
    <property type="entry name" value="GAG-POL-RELATED RETROTRANSPOSON"/>
    <property type="match status" value="1"/>
</dbReference>
<proteinExistence type="predicted"/>
<reference evidence="2" key="1">
    <citation type="submission" date="2024-07" db="EMBL/GenBank/DDBJ databases">
        <title>Two chromosome-level genome assemblies of Korean endemic species Abeliophyllum distichum and Forsythia ovata (Oleaceae).</title>
        <authorList>
            <person name="Jang H."/>
        </authorList>
    </citation>
    <scope>NUCLEOTIDE SEQUENCE [LARGE SCALE GENOMIC DNA]</scope>
</reference>
<protein>
    <recommendedName>
        <fullName evidence="3">Retrovirus-related Pol polyprotein from transposon TNT 1-94</fullName>
    </recommendedName>
</protein>
<dbReference type="EMBL" id="JBFOLK010000004">
    <property type="protein sequence ID" value="KAL2517227.1"/>
    <property type="molecule type" value="Genomic_DNA"/>
</dbReference>
<evidence type="ECO:0000313" key="1">
    <source>
        <dbReference type="EMBL" id="KAL2517227.1"/>
    </source>
</evidence>